<evidence type="ECO:0000259" key="5">
    <source>
        <dbReference type="PROSITE" id="PS50931"/>
    </source>
</evidence>
<keyword evidence="4" id="KW-0804">Transcription</keyword>
<feature type="domain" description="HTH lysR-type" evidence="5">
    <location>
        <begin position="1"/>
        <end position="58"/>
    </location>
</feature>
<dbReference type="SUPFAM" id="SSF46785">
    <property type="entry name" value="Winged helix' DNA-binding domain"/>
    <property type="match status" value="1"/>
</dbReference>
<dbReference type="AlphaFoldDB" id="A0A7W5DZ19"/>
<dbReference type="FunFam" id="1.10.10.10:FF:000001">
    <property type="entry name" value="LysR family transcriptional regulator"/>
    <property type="match status" value="1"/>
</dbReference>
<proteinExistence type="inferred from homology"/>
<dbReference type="EMBL" id="JACHXU010000009">
    <property type="protein sequence ID" value="MBB3207131.1"/>
    <property type="molecule type" value="Genomic_DNA"/>
</dbReference>
<dbReference type="CDD" id="cd05466">
    <property type="entry name" value="PBP2_LTTR_substrate"/>
    <property type="match status" value="1"/>
</dbReference>
<evidence type="ECO:0000313" key="6">
    <source>
        <dbReference type="EMBL" id="MBB3207131.1"/>
    </source>
</evidence>
<organism evidence="6 7">
    <name type="scientific">Aporhodopirellula rubra</name>
    <dbReference type="NCBI Taxonomy" id="980271"/>
    <lineage>
        <taxon>Bacteria</taxon>
        <taxon>Pseudomonadati</taxon>
        <taxon>Planctomycetota</taxon>
        <taxon>Planctomycetia</taxon>
        <taxon>Pirellulales</taxon>
        <taxon>Pirellulaceae</taxon>
        <taxon>Aporhodopirellula</taxon>
    </lineage>
</organism>
<evidence type="ECO:0000256" key="4">
    <source>
        <dbReference type="ARBA" id="ARBA00023163"/>
    </source>
</evidence>
<dbReference type="PANTHER" id="PTHR30419">
    <property type="entry name" value="HTH-TYPE TRANSCRIPTIONAL REGULATOR YBHD"/>
    <property type="match status" value="1"/>
</dbReference>
<dbReference type="PROSITE" id="PS50931">
    <property type="entry name" value="HTH_LYSR"/>
    <property type="match status" value="1"/>
</dbReference>
<dbReference type="InterPro" id="IPR000847">
    <property type="entry name" value="LysR_HTH_N"/>
</dbReference>
<comment type="similarity">
    <text evidence="1">Belongs to the LysR transcriptional regulatory family.</text>
</comment>
<dbReference type="InterPro" id="IPR036390">
    <property type="entry name" value="WH_DNA-bd_sf"/>
</dbReference>
<gene>
    <name evidence="6" type="ORF">FHS27_002950</name>
</gene>
<dbReference type="RefSeq" id="WP_184305513.1">
    <property type="nucleotide sequence ID" value="NZ_JACHXU010000009.1"/>
</dbReference>
<evidence type="ECO:0000256" key="1">
    <source>
        <dbReference type="ARBA" id="ARBA00009437"/>
    </source>
</evidence>
<protein>
    <submittedName>
        <fullName evidence="6">DNA-binding transcriptional LysR family regulator</fullName>
    </submittedName>
</protein>
<name>A0A7W5DZ19_9BACT</name>
<reference evidence="6 7" key="1">
    <citation type="submission" date="2020-08" db="EMBL/GenBank/DDBJ databases">
        <title>Genomic Encyclopedia of Type Strains, Phase III (KMG-III): the genomes of soil and plant-associated and newly described type strains.</title>
        <authorList>
            <person name="Whitman W."/>
        </authorList>
    </citation>
    <scope>NUCLEOTIDE SEQUENCE [LARGE SCALE GENOMIC DNA]</scope>
    <source>
        <strain evidence="6 7">CECT 8075</strain>
    </source>
</reference>
<evidence type="ECO:0000256" key="3">
    <source>
        <dbReference type="ARBA" id="ARBA00023125"/>
    </source>
</evidence>
<keyword evidence="3 6" id="KW-0238">DNA-binding</keyword>
<dbReference type="Pfam" id="PF03466">
    <property type="entry name" value="LysR_substrate"/>
    <property type="match status" value="1"/>
</dbReference>
<dbReference type="Gene3D" id="1.10.10.10">
    <property type="entry name" value="Winged helix-like DNA-binding domain superfamily/Winged helix DNA-binding domain"/>
    <property type="match status" value="1"/>
</dbReference>
<dbReference type="InterPro" id="IPR036388">
    <property type="entry name" value="WH-like_DNA-bd_sf"/>
</dbReference>
<dbReference type="PANTHER" id="PTHR30419:SF8">
    <property type="entry name" value="NITROGEN ASSIMILATION TRANSCRIPTIONAL ACTIVATOR-RELATED"/>
    <property type="match status" value="1"/>
</dbReference>
<dbReference type="Gene3D" id="3.40.190.290">
    <property type="match status" value="1"/>
</dbReference>
<evidence type="ECO:0000256" key="2">
    <source>
        <dbReference type="ARBA" id="ARBA00023015"/>
    </source>
</evidence>
<dbReference type="Pfam" id="PF00126">
    <property type="entry name" value="HTH_1"/>
    <property type="match status" value="1"/>
</dbReference>
<dbReference type="InterPro" id="IPR005119">
    <property type="entry name" value="LysR_subst-bd"/>
</dbReference>
<keyword evidence="7" id="KW-1185">Reference proteome</keyword>
<accession>A0A7W5DZ19</accession>
<dbReference type="InterPro" id="IPR050950">
    <property type="entry name" value="HTH-type_LysR_regulators"/>
</dbReference>
<dbReference type="SUPFAM" id="SSF53850">
    <property type="entry name" value="Periplasmic binding protein-like II"/>
    <property type="match status" value="1"/>
</dbReference>
<sequence length="323" mass="35735">MQLRTLELFCHVADQRSFSKAAAAGGVTQSAVSQSIGHLEESLETTLIDRSKRPLKLTEAGQIYLNGVREIVRQYKELEDRVHQHGRRLIDTVTVGAVYSVGLSYMPEAKQAFEQNHRDVRIRTEFGSSQRVVEMVLSNEVDFGLVSFPRATKALGAIPWQSEPMRLVCSAEHPFANETEITASRLEGIEMIGFVKGLVLRQAIDQCLKSAGVTVLTSMEFDNCDSIVRAIQANRGVGIVPEAAVRRETATGSLRVVACPEIQMVRPLGIIFRKRGKLSRAATEFGSLLLGREMEHDLLSKTEAAKADREKSESRDRAVSVLI</sequence>
<dbReference type="Proteomes" id="UP000536179">
    <property type="component" value="Unassembled WGS sequence"/>
</dbReference>
<dbReference type="GO" id="GO:0003677">
    <property type="term" value="F:DNA binding"/>
    <property type="evidence" value="ECO:0007669"/>
    <property type="project" value="UniProtKB-KW"/>
</dbReference>
<keyword evidence="2" id="KW-0805">Transcription regulation</keyword>
<comment type="caution">
    <text evidence="6">The sequence shown here is derived from an EMBL/GenBank/DDBJ whole genome shotgun (WGS) entry which is preliminary data.</text>
</comment>
<dbReference type="GO" id="GO:0005829">
    <property type="term" value="C:cytosol"/>
    <property type="evidence" value="ECO:0007669"/>
    <property type="project" value="TreeGrafter"/>
</dbReference>
<dbReference type="GO" id="GO:0003700">
    <property type="term" value="F:DNA-binding transcription factor activity"/>
    <property type="evidence" value="ECO:0007669"/>
    <property type="project" value="InterPro"/>
</dbReference>
<evidence type="ECO:0000313" key="7">
    <source>
        <dbReference type="Proteomes" id="UP000536179"/>
    </source>
</evidence>